<keyword evidence="2" id="KW-1185">Reference proteome</keyword>
<evidence type="ECO:0000313" key="2">
    <source>
        <dbReference type="Proteomes" id="UP000198384"/>
    </source>
</evidence>
<reference evidence="1 2" key="1">
    <citation type="submission" date="2017-06" db="EMBL/GenBank/DDBJ databases">
        <authorList>
            <person name="Kim H.J."/>
            <person name="Triplett B.A."/>
        </authorList>
    </citation>
    <scope>NUCLEOTIDE SEQUENCE [LARGE SCALE GENOMIC DNA]</scope>
    <source>
        <strain evidence="1 2">DSM 29150</strain>
    </source>
</reference>
<evidence type="ECO:0000313" key="1">
    <source>
        <dbReference type="EMBL" id="SNR33587.1"/>
    </source>
</evidence>
<sequence>MDIEVGTPIGFVHFFVTYPRAKYTDFFTPSSVGKENLFLVYFPIFSIKVFNKVYSINNVSYFHREIQ</sequence>
<proteinExistence type="predicted"/>
<accession>A0A238VHK9</accession>
<dbReference type="Proteomes" id="UP000198384">
    <property type="component" value="Unassembled WGS sequence"/>
</dbReference>
<dbReference type="EMBL" id="FZNT01000001">
    <property type="protein sequence ID" value="SNR33587.1"/>
    <property type="molecule type" value="Genomic_DNA"/>
</dbReference>
<name>A0A238VHK9_9FLAO</name>
<dbReference type="AlphaFoldDB" id="A0A238VHK9"/>
<organism evidence="1 2">
    <name type="scientific">Lutibacter agarilyticus</name>
    <dbReference type="NCBI Taxonomy" id="1109740"/>
    <lineage>
        <taxon>Bacteria</taxon>
        <taxon>Pseudomonadati</taxon>
        <taxon>Bacteroidota</taxon>
        <taxon>Flavobacteriia</taxon>
        <taxon>Flavobacteriales</taxon>
        <taxon>Flavobacteriaceae</taxon>
        <taxon>Lutibacter</taxon>
    </lineage>
</organism>
<gene>
    <name evidence="1" type="ORF">SAMN06265371_101413</name>
</gene>
<protein>
    <submittedName>
        <fullName evidence="1">Uncharacterized protein</fullName>
    </submittedName>
</protein>